<comment type="similarity">
    <text evidence="1 5">Belongs to the F-actin-capping protein alpha subunit family.</text>
</comment>
<dbReference type="Proteomes" id="UP000827092">
    <property type="component" value="Unassembled WGS sequence"/>
</dbReference>
<dbReference type="GO" id="GO:0051016">
    <property type="term" value="P:barbed-end actin filament capping"/>
    <property type="evidence" value="ECO:0007669"/>
    <property type="project" value="UniProtKB-UniRule"/>
</dbReference>
<keyword evidence="4 5" id="KW-0009">Actin-binding</keyword>
<dbReference type="PANTHER" id="PTHR10653">
    <property type="entry name" value="F-ACTIN-CAPPING PROTEIN SUBUNIT ALPHA"/>
    <property type="match status" value="1"/>
</dbReference>
<dbReference type="GO" id="GO:0030863">
    <property type="term" value="C:cortical cytoskeleton"/>
    <property type="evidence" value="ECO:0007669"/>
    <property type="project" value="TreeGrafter"/>
</dbReference>
<dbReference type="InterPro" id="IPR017865">
    <property type="entry name" value="F-actin_cap_asu_CS"/>
</dbReference>
<dbReference type="FunFam" id="3.90.1150.210:FF:000003">
    <property type="entry name" value="F-actin-capping protein subunit alpha"/>
    <property type="match status" value="1"/>
</dbReference>
<reference evidence="6 7" key="1">
    <citation type="journal article" date="2022" name="Nat. Ecol. Evol.">
        <title>A masculinizing supergene underlies an exaggerated male reproductive morph in a spider.</title>
        <authorList>
            <person name="Hendrickx F."/>
            <person name="De Corte Z."/>
            <person name="Sonet G."/>
            <person name="Van Belleghem S.M."/>
            <person name="Kostlbacher S."/>
            <person name="Vangestel C."/>
        </authorList>
    </citation>
    <scope>NUCLEOTIDE SEQUENCE [LARGE SCALE GENOMIC DNA]</scope>
    <source>
        <strain evidence="6">W744_W776</strain>
    </source>
</reference>
<evidence type="ECO:0000256" key="4">
    <source>
        <dbReference type="ARBA" id="ARBA00023203"/>
    </source>
</evidence>
<gene>
    <name evidence="6" type="ORF">JTE90_012910</name>
</gene>
<evidence type="ECO:0000256" key="1">
    <source>
        <dbReference type="ARBA" id="ARBA00010479"/>
    </source>
</evidence>
<evidence type="ECO:0000256" key="3">
    <source>
        <dbReference type="ARBA" id="ARBA00022467"/>
    </source>
</evidence>
<dbReference type="Pfam" id="PF01267">
    <property type="entry name" value="F-actin_cap_A"/>
    <property type="match status" value="1"/>
</dbReference>
<evidence type="ECO:0000256" key="2">
    <source>
        <dbReference type="ARBA" id="ARBA00014038"/>
    </source>
</evidence>
<comment type="function">
    <text evidence="5">F-actin-capping proteins bind in a Ca(2+)-independent manner to the fast growing ends of actin filaments (barbed end) thereby blocking the exchange of subunits at these ends. Unlike other capping proteins (such as gelsolin and severin), these proteins do not sever actin filaments.</text>
</comment>
<protein>
    <recommendedName>
        <fullName evidence="2 5">F-actin-capping protein subunit alpha</fullName>
    </recommendedName>
</protein>
<dbReference type="InterPro" id="IPR037282">
    <property type="entry name" value="CapZ_alpha/beta"/>
</dbReference>
<comment type="subunit">
    <text evidence="5">Heterodimer of an alpha and a beta subunit.</text>
</comment>
<evidence type="ECO:0000313" key="7">
    <source>
        <dbReference type="Proteomes" id="UP000827092"/>
    </source>
</evidence>
<evidence type="ECO:0000256" key="5">
    <source>
        <dbReference type="RuleBase" id="RU365077"/>
    </source>
</evidence>
<dbReference type="Gene3D" id="3.90.1150.210">
    <property type="entry name" value="F-actin capping protein, beta subunit"/>
    <property type="match status" value="1"/>
</dbReference>
<sequence length="290" mass="33549">MASDETISDEEKMRIASDFILHSPPGEQNEVFNDVRVLINNDAILKEVAIGPFFQYDKDQLTPVKIEGSNFDALITDYNDLGSGRFYDPRSQQSFKYDFLRKVTVDFRQWEPPDKTTEIWRRAFEEAFTLYTQDHYRHGTCSVFSNNTSDGNITLTACIEDHQFQSSNYWNGRWRSIWSVTFSPDSTSADVEGVVKVQIHYYEDGNIQLVSSKEVKETLSISSEQQTANDFVTIIEESETEYQSAISENYQTMSDTTFKALRRLLPVTRTKIDWAKILTYKKLGTELKQH</sequence>
<accession>A0AAV6UEP3</accession>
<proteinExistence type="inferred from homology"/>
<dbReference type="PROSITE" id="PS00749">
    <property type="entry name" value="F_ACTIN_CAPPING_A_2"/>
    <property type="match status" value="1"/>
</dbReference>
<dbReference type="GO" id="GO:0008290">
    <property type="term" value="C:F-actin capping protein complex"/>
    <property type="evidence" value="ECO:0007669"/>
    <property type="project" value="UniProtKB-UniRule"/>
</dbReference>
<dbReference type="GO" id="GO:0051015">
    <property type="term" value="F:actin filament binding"/>
    <property type="evidence" value="ECO:0007669"/>
    <property type="project" value="TreeGrafter"/>
</dbReference>
<dbReference type="InterPro" id="IPR042489">
    <property type="entry name" value="CapZ_alpha_1"/>
</dbReference>
<dbReference type="Gene3D" id="3.30.1140.60">
    <property type="entry name" value="F-actin capping protein, alpha subunit"/>
    <property type="match status" value="1"/>
</dbReference>
<keyword evidence="3 5" id="KW-0117">Actin capping</keyword>
<organism evidence="6 7">
    <name type="scientific">Oedothorax gibbosus</name>
    <dbReference type="NCBI Taxonomy" id="931172"/>
    <lineage>
        <taxon>Eukaryota</taxon>
        <taxon>Metazoa</taxon>
        <taxon>Ecdysozoa</taxon>
        <taxon>Arthropoda</taxon>
        <taxon>Chelicerata</taxon>
        <taxon>Arachnida</taxon>
        <taxon>Araneae</taxon>
        <taxon>Araneomorphae</taxon>
        <taxon>Entelegynae</taxon>
        <taxon>Araneoidea</taxon>
        <taxon>Linyphiidae</taxon>
        <taxon>Erigoninae</taxon>
        <taxon>Oedothorax</taxon>
    </lineage>
</organism>
<dbReference type="AlphaFoldDB" id="A0AAV6UEP3"/>
<comment type="caution">
    <text evidence="6">The sequence shown here is derived from an EMBL/GenBank/DDBJ whole genome shotgun (WGS) entry which is preliminary data.</text>
</comment>
<keyword evidence="7" id="KW-1185">Reference proteome</keyword>
<dbReference type="SUPFAM" id="SSF90096">
    <property type="entry name" value="Subunits of heterodimeric actin filament capping protein Capz"/>
    <property type="match status" value="1"/>
</dbReference>
<dbReference type="InterPro" id="IPR042276">
    <property type="entry name" value="CapZ_alpha/beta_2"/>
</dbReference>
<dbReference type="PRINTS" id="PR00191">
    <property type="entry name" value="FACTINCAPA"/>
</dbReference>
<dbReference type="EMBL" id="JAFNEN010000453">
    <property type="protein sequence ID" value="KAG8182674.1"/>
    <property type="molecule type" value="Genomic_DNA"/>
</dbReference>
<evidence type="ECO:0000313" key="6">
    <source>
        <dbReference type="EMBL" id="KAG8182674.1"/>
    </source>
</evidence>
<dbReference type="GO" id="GO:0030036">
    <property type="term" value="P:actin cytoskeleton organization"/>
    <property type="evidence" value="ECO:0007669"/>
    <property type="project" value="TreeGrafter"/>
</dbReference>
<dbReference type="PANTHER" id="PTHR10653:SF0">
    <property type="entry name" value="F-ACTIN-CAPPING PROTEIN SUBUNIT ALPHA"/>
    <property type="match status" value="1"/>
</dbReference>
<name>A0AAV6UEP3_9ARAC</name>
<dbReference type="InterPro" id="IPR002189">
    <property type="entry name" value="CapZ_alpha"/>
</dbReference>